<name>A0A9E5JRU4_9GAMM</name>
<reference evidence="4" key="1">
    <citation type="submission" date="2020-03" db="EMBL/GenBank/DDBJ databases">
        <authorList>
            <person name="Guo F."/>
        </authorList>
    </citation>
    <scope>NUCLEOTIDE SEQUENCE</scope>
    <source>
        <strain evidence="4">JCM 30134</strain>
    </source>
</reference>
<dbReference type="AlphaFoldDB" id="A0A9E5JRU4"/>
<gene>
    <name evidence="4" type="ORF">G8770_08455</name>
</gene>
<keyword evidence="5" id="KW-1185">Reference proteome</keyword>
<feature type="DNA-binding region" description="H-T-H motif" evidence="2">
    <location>
        <begin position="43"/>
        <end position="62"/>
    </location>
</feature>
<sequence>MGSIFTSLASLPEPTQARSREALDRFLAAGERLLAENRFEEAGIAELANEAQSSVGTFYRLLSEKETLTLLLMQRFFTEIEDMVETTFHPDRWQGQGIAAIAETFVEVFVDIYEGRGGALRALILRASRDASFRDQVHQLNQLIGKRLGSLLRQRKDEITHPRPEQAIKAVAHMVLGILNQHTITGSLGGLSRKNLNAELVRVFNQYLGVST</sequence>
<dbReference type="Gene3D" id="1.10.10.60">
    <property type="entry name" value="Homeodomain-like"/>
    <property type="match status" value="1"/>
</dbReference>
<dbReference type="Pfam" id="PF17918">
    <property type="entry name" value="TetR_C_15"/>
    <property type="match status" value="1"/>
</dbReference>
<evidence type="ECO:0000259" key="3">
    <source>
        <dbReference type="PROSITE" id="PS50977"/>
    </source>
</evidence>
<feature type="domain" description="HTH tetR-type" evidence="3">
    <location>
        <begin position="20"/>
        <end position="80"/>
    </location>
</feature>
<evidence type="ECO:0000313" key="4">
    <source>
        <dbReference type="EMBL" id="NHO65568.1"/>
    </source>
</evidence>
<dbReference type="Gene3D" id="1.10.357.10">
    <property type="entry name" value="Tetracycline Repressor, domain 2"/>
    <property type="match status" value="1"/>
</dbReference>
<dbReference type="InterPro" id="IPR001647">
    <property type="entry name" value="HTH_TetR"/>
</dbReference>
<accession>A0A9E5JRU4</accession>
<evidence type="ECO:0000256" key="1">
    <source>
        <dbReference type="ARBA" id="ARBA00023125"/>
    </source>
</evidence>
<comment type="caution">
    <text evidence="4">The sequence shown here is derived from an EMBL/GenBank/DDBJ whole genome shotgun (WGS) entry which is preliminary data.</text>
</comment>
<dbReference type="RefSeq" id="WP_167184682.1">
    <property type="nucleotide sequence ID" value="NZ_JAAONZ010000004.1"/>
</dbReference>
<keyword evidence="1 2" id="KW-0238">DNA-binding</keyword>
<dbReference type="SUPFAM" id="SSF46689">
    <property type="entry name" value="Homeodomain-like"/>
    <property type="match status" value="1"/>
</dbReference>
<dbReference type="GO" id="GO:0003677">
    <property type="term" value="F:DNA binding"/>
    <property type="evidence" value="ECO:0007669"/>
    <property type="project" value="UniProtKB-UniRule"/>
</dbReference>
<dbReference type="InterPro" id="IPR041669">
    <property type="entry name" value="TetR_C_15"/>
</dbReference>
<organism evidence="4 5">
    <name type="scientific">Pseudomaricurvus hydrocarbonicus</name>
    <dbReference type="NCBI Taxonomy" id="1470433"/>
    <lineage>
        <taxon>Bacteria</taxon>
        <taxon>Pseudomonadati</taxon>
        <taxon>Pseudomonadota</taxon>
        <taxon>Gammaproteobacteria</taxon>
        <taxon>Cellvibrionales</taxon>
        <taxon>Cellvibrionaceae</taxon>
        <taxon>Pseudomaricurvus</taxon>
    </lineage>
</organism>
<dbReference type="PROSITE" id="PS50977">
    <property type="entry name" value="HTH_TETR_2"/>
    <property type="match status" value="1"/>
</dbReference>
<protein>
    <submittedName>
        <fullName evidence="4">TetR/AcrR family transcriptional regulator</fullName>
    </submittedName>
</protein>
<evidence type="ECO:0000313" key="5">
    <source>
        <dbReference type="Proteomes" id="UP000787472"/>
    </source>
</evidence>
<evidence type="ECO:0000256" key="2">
    <source>
        <dbReference type="PROSITE-ProRule" id="PRU00335"/>
    </source>
</evidence>
<dbReference type="Proteomes" id="UP000787472">
    <property type="component" value="Unassembled WGS sequence"/>
</dbReference>
<proteinExistence type="predicted"/>
<dbReference type="EMBL" id="JAAONZ010000004">
    <property type="protein sequence ID" value="NHO65568.1"/>
    <property type="molecule type" value="Genomic_DNA"/>
</dbReference>
<dbReference type="InterPro" id="IPR009057">
    <property type="entry name" value="Homeodomain-like_sf"/>
</dbReference>